<organism evidence="2 3">
    <name type="scientific">Sistotremastrum niveocremeum HHB9708</name>
    <dbReference type="NCBI Taxonomy" id="1314777"/>
    <lineage>
        <taxon>Eukaryota</taxon>
        <taxon>Fungi</taxon>
        <taxon>Dikarya</taxon>
        <taxon>Basidiomycota</taxon>
        <taxon>Agaricomycotina</taxon>
        <taxon>Agaricomycetes</taxon>
        <taxon>Sistotremastrales</taxon>
        <taxon>Sistotremastraceae</taxon>
        <taxon>Sertulicium</taxon>
        <taxon>Sertulicium niveocremeum</taxon>
    </lineage>
</organism>
<protein>
    <submittedName>
        <fullName evidence="2">Uncharacterized protein</fullName>
    </submittedName>
</protein>
<dbReference type="Proteomes" id="UP000076722">
    <property type="component" value="Unassembled WGS sequence"/>
</dbReference>
<accession>A0A164NBQ3</accession>
<name>A0A164NBQ3_9AGAM</name>
<feature type="compositionally biased region" description="Polar residues" evidence="1">
    <location>
        <begin position="341"/>
        <end position="358"/>
    </location>
</feature>
<evidence type="ECO:0000256" key="1">
    <source>
        <dbReference type="SAM" id="MobiDB-lite"/>
    </source>
</evidence>
<feature type="region of interest" description="Disordered" evidence="1">
    <location>
        <begin position="322"/>
        <end position="425"/>
    </location>
</feature>
<gene>
    <name evidence="2" type="ORF">SISNIDRAFT_490910</name>
</gene>
<dbReference type="AlphaFoldDB" id="A0A164NBQ3"/>
<keyword evidence="3" id="KW-1185">Reference proteome</keyword>
<feature type="compositionally biased region" description="Polar residues" evidence="1">
    <location>
        <begin position="366"/>
        <end position="393"/>
    </location>
</feature>
<evidence type="ECO:0000313" key="3">
    <source>
        <dbReference type="Proteomes" id="UP000076722"/>
    </source>
</evidence>
<proteinExistence type="predicted"/>
<dbReference type="EMBL" id="KV419447">
    <property type="protein sequence ID" value="KZS87556.1"/>
    <property type="molecule type" value="Genomic_DNA"/>
</dbReference>
<feature type="compositionally biased region" description="Polar residues" evidence="1">
    <location>
        <begin position="415"/>
        <end position="425"/>
    </location>
</feature>
<evidence type="ECO:0000313" key="2">
    <source>
        <dbReference type="EMBL" id="KZS87556.1"/>
    </source>
</evidence>
<reference evidence="2 3" key="1">
    <citation type="journal article" date="2016" name="Mol. Biol. Evol.">
        <title>Comparative Genomics of Early-Diverging Mushroom-Forming Fungi Provides Insights into the Origins of Lignocellulose Decay Capabilities.</title>
        <authorList>
            <person name="Nagy L.G."/>
            <person name="Riley R."/>
            <person name="Tritt A."/>
            <person name="Adam C."/>
            <person name="Daum C."/>
            <person name="Floudas D."/>
            <person name="Sun H."/>
            <person name="Yadav J.S."/>
            <person name="Pangilinan J."/>
            <person name="Larsson K.H."/>
            <person name="Matsuura K."/>
            <person name="Barry K."/>
            <person name="Labutti K."/>
            <person name="Kuo R."/>
            <person name="Ohm R.A."/>
            <person name="Bhattacharya S.S."/>
            <person name="Shirouzu T."/>
            <person name="Yoshinaga Y."/>
            <person name="Martin F.M."/>
            <person name="Grigoriev I.V."/>
            <person name="Hibbett D.S."/>
        </authorList>
    </citation>
    <scope>NUCLEOTIDE SEQUENCE [LARGE SCALE GENOMIC DNA]</scope>
    <source>
        <strain evidence="2 3">HHB9708</strain>
    </source>
</reference>
<sequence length="540" mass="59095">MAPESSTRATQKVTLNVNTTTKKGRTASKNLPAPVLEQRNELKNAADDALRQAIEKIYDGLETDLSALAIEHSMSPEDMWRNFLGMTGKLRQTRKTWIERKKLIALAKEGKEQPWLELSLAEQEKLKQDLRDYRKEKAIEGSLSGGSVTKLVRSKGAAICAELNTLRVQANVHALLIILKGDESQTFEPIMHYTTEMNAYMLANKLEITKLFLKMQGYLISGMPAVEEKVNLSGKNVNVLKQTLRQKLHNILREVSGVQIQKVEYANAELQERTLKVKMIGWRWGELRNPSDISSMETLKEMLGDIEAKKFGWRKMTADEIAEASRNPVRRRKRSDKENVPPTTTDPSSASGTPSIESASKDANAKTPSTESHSTDASAKTSSLRPPSPSQAIPPSHEAHSAPIAPSPPALDVDSSLSTDILTPNNTPGIDPFSFLDDFPLPDPNVSSNAGVVGMMETGSMVAGDKCSWESAGLGALETSHDAQVPRLDTSLDVHSFGDFTSLLHASDEELPPEILQDSQLQALMAELAAGMGTGMPTAF</sequence>